<dbReference type="GO" id="GO:0016746">
    <property type="term" value="F:acyltransferase activity"/>
    <property type="evidence" value="ECO:0007669"/>
    <property type="project" value="UniProtKB-KW"/>
</dbReference>
<dbReference type="OrthoDB" id="9800237at2"/>
<dbReference type="Proteomes" id="UP000183974">
    <property type="component" value="Unassembled WGS sequence"/>
</dbReference>
<dbReference type="Gene3D" id="3.40.718.10">
    <property type="entry name" value="Isopropylmalate Dehydrogenase"/>
    <property type="match status" value="1"/>
</dbReference>
<feature type="domain" description="Phosphate acetyl/butaryl transferase" evidence="4">
    <location>
        <begin position="89"/>
        <end position="292"/>
    </location>
</feature>
<dbReference type="EMBL" id="FRBR01000001">
    <property type="protein sequence ID" value="SHL21209.1"/>
    <property type="molecule type" value="Genomic_DNA"/>
</dbReference>
<keyword evidence="2 5" id="KW-0808">Transferase</keyword>
<dbReference type="PIRSF" id="PIRSF000428">
    <property type="entry name" value="P_Ac_trans"/>
    <property type="match status" value="1"/>
</dbReference>
<evidence type="ECO:0000256" key="1">
    <source>
        <dbReference type="ARBA" id="ARBA00005656"/>
    </source>
</evidence>
<protein>
    <submittedName>
        <fullName evidence="5">Phosphate butyryltransferase</fullName>
    </submittedName>
</protein>
<evidence type="ECO:0000259" key="4">
    <source>
        <dbReference type="Pfam" id="PF01515"/>
    </source>
</evidence>
<dbReference type="AlphaFoldDB" id="A0A1M6YT40"/>
<evidence type="ECO:0000256" key="2">
    <source>
        <dbReference type="ARBA" id="ARBA00022679"/>
    </source>
</evidence>
<dbReference type="PANTHER" id="PTHR43356">
    <property type="entry name" value="PHOSPHATE ACETYLTRANSFERASE"/>
    <property type="match status" value="1"/>
</dbReference>
<evidence type="ECO:0000313" key="6">
    <source>
        <dbReference type="Proteomes" id="UP000183974"/>
    </source>
</evidence>
<organism evidence="5 6">
    <name type="scientific">Roseovarius pacificus</name>
    <dbReference type="NCBI Taxonomy" id="337701"/>
    <lineage>
        <taxon>Bacteria</taxon>
        <taxon>Pseudomonadati</taxon>
        <taxon>Pseudomonadota</taxon>
        <taxon>Alphaproteobacteria</taxon>
        <taxon>Rhodobacterales</taxon>
        <taxon>Roseobacteraceae</taxon>
        <taxon>Roseovarius</taxon>
    </lineage>
</organism>
<sequence length="309" mass="31563">MARHAAPAGGLMPARSFDDLRDIARAHGPVRIAIAGGEDPNVLLAVTCMIEDGFVSHAILTGDAAAIRASAPSGTGRHLDAIDAHSPADCARAAVGAVRSGQADILMKGETDSTSYLRAVVDRDTGLRGSGVLSNVTVAHMPSLPRLIAATDNGILPAPTLEQKRAIILNTAPLFRGLGIDPVHVAAVCATEKASDTLPATRDAQALAQEPLAGFVVGGPFGYDVAVSPQAARIKALHDRPAAGVADLLLFSTIDAANAVAKSWKFHGQAETGSLVMGARVPVLLNSRSDGPGNRINGLLLAIAALTGA</sequence>
<dbReference type="RefSeq" id="WP_159437760.1">
    <property type="nucleotide sequence ID" value="NZ_BMLR01000001.1"/>
</dbReference>
<keyword evidence="6" id="KW-1185">Reference proteome</keyword>
<gene>
    <name evidence="5" type="ORF">SAMN05444398_1011013</name>
</gene>
<evidence type="ECO:0000256" key="3">
    <source>
        <dbReference type="ARBA" id="ARBA00023315"/>
    </source>
</evidence>
<dbReference type="STRING" id="337701.SAMN05444398_1011013"/>
<keyword evidence="3" id="KW-0012">Acyltransferase</keyword>
<evidence type="ECO:0000313" key="5">
    <source>
        <dbReference type="EMBL" id="SHL21209.1"/>
    </source>
</evidence>
<dbReference type="InterPro" id="IPR002505">
    <property type="entry name" value="PTA_PTB"/>
</dbReference>
<proteinExistence type="inferred from homology"/>
<dbReference type="InterPro" id="IPR050500">
    <property type="entry name" value="Phos_Acetyltrans/Butyryltrans"/>
</dbReference>
<comment type="similarity">
    <text evidence="1">Belongs to the phosphate acetyltransferase and butyryltransferase family.</text>
</comment>
<dbReference type="InterPro" id="IPR012147">
    <property type="entry name" value="P_Ac_Bu_trans"/>
</dbReference>
<reference evidence="5 6" key="1">
    <citation type="submission" date="2016-11" db="EMBL/GenBank/DDBJ databases">
        <authorList>
            <person name="Jaros S."/>
            <person name="Januszkiewicz K."/>
            <person name="Wedrychowicz H."/>
        </authorList>
    </citation>
    <scope>NUCLEOTIDE SEQUENCE [LARGE SCALE GENOMIC DNA]</scope>
    <source>
        <strain evidence="5 6">DSM 29589</strain>
    </source>
</reference>
<dbReference type="SUPFAM" id="SSF53659">
    <property type="entry name" value="Isocitrate/Isopropylmalate dehydrogenase-like"/>
    <property type="match status" value="1"/>
</dbReference>
<dbReference type="Pfam" id="PF01515">
    <property type="entry name" value="PTA_PTB"/>
    <property type="match status" value="1"/>
</dbReference>
<name>A0A1M6YT40_9RHOB</name>
<dbReference type="PANTHER" id="PTHR43356:SF2">
    <property type="entry name" value="PHOSPHATE ACETYLTRANSFERASE"/>
    <property type="match status" value="1"/>
</dbReference>
<accession>A0A1M6YT40</accession>